<keyword evidence="4" id="KW-0436">Ligase</keyword>
<dbReference type="FunFam" id="3.40.50.620:FF:000106">
    <property type="entry name" value="Glutamine-dependent NAD(+) synthetase"/>
    <property type="match status" value="1"/>
</dbReference>
<evidence type="ECO:0000256" key="5">
    <source>
        <dbReference type="ARBA" id="ARBA00022741"/>
    </source>
</evidence>
<keyword evidence="5" id="KW-0547">Nucleotide-binding</keyword>
<name>A0A6J6FYX4_9ZZZZ</name>
<dbReference type="InterPro" id="IPR003010">
    <property type="entry name" value="C-N_Hydrolase"/>
</dbReference>
<evidence type="ECO:0000256" key="6">
    <source>
        <dbReference type="ARBA" id="ARBA00022840"/>
    </source>
</evidence>
<gene>
    <name evidence="10" type="ORF">UFOPK1767_00880</name>
</gene>
<feature type="region of interest" description="Disordered" evidence="8">
    <location>
        <begin position="454"/>
        <end position="482"/>
    </location>
</feature>
<dbReference type="InterPro" id="IPR014729">
    <property type="entry name" value="Rossmann-like_a/b/a_fold"/>
</dbReference>
<dbReference type="Gene3D" id="3.60.110.10">
    <property type="entry name" value="Carbon-nitrogen hydrolase"/>
    <property type="match status" value="1"/>
</dbReference>
<dbReference type="UniPathway" id="UPA00253">
    <property type="reaction ID" value="UER00334"/>
</dbReference>
<comment type="similarity">
    <text evidence="2">In the C-terminal section; belongs to the NAD synthetase family.</text>
</comment>
<dbReference type="GO" id="GO:0003952">
    <property type="term" value="F:NAD+ synthase (glutamine-hydrolyzing) activity"/>
    <property type="evidence" value="ECO:0007669"/>
    <property type="project" value="UniProtKB-EC"/>
</dbReference>
<keyword evidence="6" id="KW-0067">ATP-binding</keyword>
<dbReference type="NCBIfam" id="NF010588">
    <property type="entry name" value="PRK13981.1"/>
    <property type="match status" value="1"/>
</dbReference>
<keyword evidence="7" id="KW-0520">NAD</keyword>
<dbReference type="Pfam" id="PF00795">
    <property type="entry name" value="CN_hydrolase"/>
    <property type="match status" value="1"/>
</dbReference>
<dbReference type="InterPro" id="IPR003694">
    <property type="entry name" value="NAD_synthase"/>
</dbReference>
<dbReference type="PANTHER" id="PTHR23090">
    <property type="entry name" value="NH 3 /GLUTAMINE-DEPENDENT NAD + SYNTHETASE"/>
    <property type="match status" value="1"/>
</dbReference>
<proteinExistence type="inferred from homology"/>
<evidence type="ECO:0000256" key="7">
    <source>
        <dbReference type="ARBA" id="ARBA00023027"/>
    </source>
</evidence>
<reference evidence="10" key="1">
    <citation type="submission" date="2020-05" db="EMBL/GenBank/DDBJ databases">
        <authorList>
            <person name="Chiriac C."/>
            <person name="Salcher M."/>
            <person name="Ghai R."/>
            <person name="Kavagutti S V."/>
        </authorList>
    </citation>
    <scope>NUCLEOTIDE SEQUENCE</scope>
</reference>
<dbReference type="PROSITE" id="PS50263">
    <property type="entry name" value="CN_HYDROLASE"/>
    <property type="match status" value="1"/>
</dbReference>
<dbReference type="InterPro" id="IPR036526">
    <property type="entry name" value="C-N_Hydrolase_sf"/>
</dbReference>
<dbReference type="Gene3D" id="3.40.50.620">
    <property type="entry name" value="HUPs"/>
    <property type="match status" value="1"/>
</dbReference>
<dbReference type="PIRSF" id="PIRSF006630">
    <property type="entry name" value="NADS_GAT"/>
    <property type="match status" value="1"/>
</dbReference>
<dbReference type="NCBIfam" id="TIGR00552">
    <property type="entry name" value="nadE"/>
    <property type="match status" value="1"/>
</dbReference>
<dbReference type="AlphaFoldDB" id="A0A6J6FYX4"/>
<protein>
    <recommendedName>
        <fullName evidence="3">NAD(+) synthase (glutamine-hydrolyzing)</fullName>
        <ecNumber evidence="3">6.3.5.1</ecNumber>
    </recommendedName>
</protein>
<evidence type="ECO:0000256" key="3">
    <source>
        <dbReference type="ARBA" id="ARBA00012743"/>
    </source>
</evidence>
<evidence type="ECO:0000256" key="1">
    <source>
        <dbReference type="ARBA" id="ARBA00005188"/>
    </source>
</evidence>
<evidence type="ECO:0000256" key="8">
    <source>
        <dbReference type="SAM" id="MobiDB-lite"/>
    </source>
</evidence>
<dbReference type="GO" id="GO:0009435">
    <property type="term" value="P:NAD+ biosynthetic process"/>
    <property type="evidence" value="ECO:0007669"/>
    <property type="project" value="UniProtKB-UniPathway"/>
</dbReference>
<dbReference type="Pfam" id="PF02540">
    <property type="entry name" value="NAD_synthase"/>
    <property type="match status" value="1"/>
</dbReference>
<dbReference type="GO" id="GO:0004359">
    <property type="term" value="F:glutaminase activity"/>
    <property type="evidence" value="ECO:0007669"/>
    <property type="project" value="InterPro"/>
</dbReference>
<dbReference type="HAMAP" id="MF_02090">
    <property type="entry name" value="NadE_glutamine_dep"/>
    <property type="match status" value="1"/>
</dbReference>
<evidence type="ECO:0000259" key="9">
    <source>
        <dbReference type="PROSITE" id="PS50263"/>
    </source>
</evidence>
<dbReference type="CDD" id="cd00553">
    <property type="entry name" value="NAD_synthase"/>
    <property type="match status" value="1"/>
</dbReference>
<dbReference type="SUPFAM" id="SSF52402">
    <property type="entry name" value="Adenine nucleotide alpha hydrolases-like"/>
    <property type="match status" value="1"/>
</dbReference>
<accession>A0A6J6FYX4</accession>
<dbReference type="SUPFAM" id="SSF56317">
    <property type="entry name" value="Carbon-nitrogen hydrolase"/>
    <property type="match status" value="1"/>
</dbReference>
<organism evidence="10">
    <name type="scientific">freshwater metagenome</name>
    <dbReference type="NCBI Taxonomy" id="449393"/>
    <lineage>
        <taxon>unclassified sequences</taxon>
        <taxon>metagenomes</taxon>
        <taxon>ecological metagenomes</taxon>
    </lineage>
</organism>
<sequence length="563" mass="59986">MSRIRFALAQLNPIVGDVTGNSLAIVDAVADSYARGARVIVTPEMSITGYPVDDLASSTDFIRQSEAGVNSLAARLASDGFGDAVVIVGYLSEAAETEFGGARAHNSLAVLHEGRVVATYAKRHLPNYSVFDEERVFVPGHGTLVLEMGGVLTGFLICEDLWRSDGPVAELAARDLDAVVVINASPFDTGKDETRFPLLATRAVEFGATVVYVNSVGGQDDLVFDGDSAVLDASGSTLLRAKRFDSALELIDIRGNGESTDGLALAEPDDDITPFIGVDLADLEAVWQALVLGVRDYVTKNRFPSITLGLSGGIDSAVCAVIAADAIGANRVYGVSMPSKYSSAGSKDDARELAETIGCHYDVQPIAELVTPFETQLSLKGVAAENIQARARGMILMALSNQHGHLVLTTGNKSEVAVGYSTMYGDTVGGFAPLKDVFKTLVWELARWRNAAAESRGETPPIPLSSITKAPSAELRPDQTDQDSLPPYDVLDAILEQLISQRHSISAVVSAGFDRDTVERIANLVAGSEWKRRQGAIGPRISRMAFGRERRLPITVRHTPGLG</sequence>
<evidence type="ECO:0000256" key="4">
    <source>
        <dbReference type="ARBA" id="ARBA00022598"/>
    </source>
</evidence>
<dbReference type="GO" id="GO:0005524">
    <property type="term" value="F:ATP binding"/>
    <property type="evidence" value="ECO:0007669"/>
    <property type="project" value="UniProtKB-KW"/>
</dbReference>
<evidence type="ECO:0000256" key="2">
    <source>
        <dbReference type="ARBA" id="ARBA00007145"/>
    </source>
</evidence>
<dbReference type="EC" id="6.3.5.1" evidence="3"/>
<feature type="domain" description="CN hydrolase" evidence="9">
    <location>
        <begin position="4"/>
        <end position="255"/>
    </location>
</feature>
<dbReference type="GO" id="GO:0005737">
    <property type="term" value="C:cytoplasm"/>
    <property type="evidence" value="ECO:0007669"/>
    <property type="project" value="InterPro"/>
</dbReference>
<dbReference type="InterPro" id="IPR022310">
    <property type="entry name" value="NAD/GMP_synthase"/>
</dbReference>
<evidence type="ECO:0000313" key="10">
    <source>
        <dbReference type="EMBL" id="CAB4589798.1"/>
    </source>
</evidence>
<comment type="pathway">
    <text evidence="1">Cofactor biosynthesis; NAD(+) biosynthesis; NAD(+) from deamido-NAD(+) (L-Gln route): step 1/1.</text>
</comment>
<dbReference type="EMBL" id="CAEZTZ010000129">
    <property type="protein sequence ID" value="CAB4589798.1"/>
    <property type="molecule type" value="Genomic_DNA"/>
</dbReference>
<dbReference type="CDD" id="cd07570">
    <property type="entry name" value="GAT_Gln-NAD-synth"/>
    <property type="match status" value="1"/>
</dbReference>
<dbReference type="PANTHER" id="PTHR23090:SF9">
    <property type="entry name" value="GLUTAMINE-DEPENDENT NAD(+) SYNTHETASE"/>
    <property type="match status" value="1"/>
</dbReference>
<dbReference type="InterPro" id="IPR014445">
    <property type="entry name" value="Gln-dep_NAD_synthase"/>
</dbReference>